<dbReference type="PANTHER" id="PTHR43741:SF4">
    <property type="entry name" value="FMN-DEPENDENT NADH:QUINONE OXIDOREDUCTASE"/>
    <property type="match status" value="1"/>
</dbReference>
<evidence type="ECO:0000313" key="2">
    <source>
        <dbReference type="EMBL" id="RGI91753.1"/>
    </source>
</evidence>
<evidence type="ECO:0000313" key="4">
    <source>
        <dbReference type="EMBL" id="RHK32216.1"/>
    </source>
</evidence>
<evidence type="ECO:0000313" key="3">
    <source>
        <dbReference type="EMBL" id="RGZ76550.1"/>
    </source>
</evidence>
<evidence type="ECO:0000313" key="8">
    <source>
        <dbReference type="Proteomes" id="UP000283700"/>
    </source>
</evidence>
<evidence type="ECO:0000313" key="9">
    <source>
        <dbReference type="Proteomes" id="UP000286561"/>
    </source>
</evidence>
<dbReference type="InterPro" id="IPR005025">
    <property type="entry name" value="FMN_Rdtase-like_dom"/>
</dbReference>
<dbReference type="GO" id="GO:0016491">
    <property type="term" value="F:oxidoreductase activity"/>
    <property type="evidence" value="ECO:0007669"/>
    <property type="project" value="InterPro"/>
</dbReference>
<dbReference type="InterPro" id="IPR050104">
    <property type="entry name" value="FMN-dep_NADH:Q_OxRdtase_AzoR1"/>
</dbReference>
<dbReference type="RefSeq" id="WP_117981958.1">
    <property type="nucleotide sequence ID" value="NZ_CAJLIF010000008.1"/>
</dbReference>
<dbReference type="Proteomes" id="UP000283700">
    <property type="component" value="Unassembled WGS sequence"/>
</dbReference>
<evidence type="ECO:0000313" key="6">
    <source>
        <dbReference type="Proteomes" id="UP000262524"/>
    </source>
</evidence>
<evidence type="ECO:0000313" key="5">
    <source>
        <dbReference type="EMBL" id="RHN16953.1"/>
    </source>
</evidence>
<dbReference type="PANTHER" id="PTHR43741">
    <property type="entry name" value="FMN-DEPENDENT NADH-AZOREDUCTASE 1"/>
    <property type="match status" value="1"/>
</dbReference>
<dbReference type="Pfam" id="PF03358">
    <property type="entry name" value="FMN_red"/>
    <property type="match status" value="1"/>
</dbReference>
<proteinExistence type="predicted"/>
<comment type="caution">
    <text evidence="2">The sequence shown here is derived from an EMBL/GenBank/DDBJ whole genome shotgun (WGS) entry which is preliminary data.</text>
</comment>
<accession>A0A374NWG7</accession>
<organism evidence="2 6">
    <name type="scientific">Anaerobutyricum hallii</name>
    <dbReference type="NCBI Taxonomy" id="39488"/>
    <lineage>
        <taxon>Bacteria</taxon>
        <taxon>Bacillati</taxon>
        <taxon>Bacillota</taxon>
        <taxon>Clostridia</taxon>
        <taxon>Lachnospirales</taxon>
        <taxon>Lachnospiraceae</taxon>
        <taxon>Anaerobutyricum</taxon>
    </lineage>
</organism>
<dbReference type="AlphaFoldDB" id="A0A374NWG7"/>
<dbReference type="Proteomes" id="UP000283497">
    <property type="component" value="Unassembled WGS sequence"/>
</dbReference>
<dbReference type="EMBL" id="QSOE01000007">
    <property type="protein sequence ID" value="RGI91753.1"/>
    <property type="molecule type" value="Genomic_DNA"/>
</dbReference>
<evidence type="ECO:0000313" key="7">
    <source>
        <dbReference type="Proteomes" id="UP000283497"/>
    </source>
</evidence>
<dbReference type="EMBL" id="QRQO01000004">
    <property type="protein sequence ID" value="RHN16953.1"/>
    <property type="molecule type" value="Genomic_DNA"/>
</dbReference>
<dbReference type="EMBL" id="QRNJ01000118">
    <property type="protein sequence ID" value="RHK32216.1"/>
    <property type="molecule type" value="Genomic_DNA"/>
</dbReference>
<gene>
    <name evidence="4" type="ORF">DW068_16855</name>
    <name evidence="3" type="ORF">DW972_15075</name>
    <name evidence="5" type="ORF">DWZ29_02120</name>
    <name evidence="2" type="ORF">DXD91_01940</name>
</gene>
<sequence length="230" mass="26106">MKIAMIHGQNHRGSTYHIGAMLAEKLGGEVTEFFLPRDFGEFCVGCNSCFMKAKEKCPHYEKLIPINKAIKEADVIILTSPVYVYHVTGPMKAWLDHYGHQWMVHRPDERMFTKQAVCISTAAGKGTKSTNQDMADSLWWWGVGKIYKYGENIHAVSYKTISEEMMQKIDKNTTALAAKIKSNIGHVKPGLKTRMFFNVMAKVQRGGGRVSVDADYWKAKGWTEGKRPWK</sequence>
<dbReference type="EMBL" id="QSEP01000186">
    <property type="protein sequence ID" value="RGZ76550.1"/>
    <property type="molecule type" value="Genomic_DNA"/>
</dbReference>
<reference evidence="6 7" key="1">
    <citation type="submission" date="2018-08" db="EMBL/GenBank/DDBJ databases">
        <title>A genome reference for cultivated species of the human gut microbiota.</title>
        <authorList>
            <person name="Zou Y."/>
            <person name="Xue W."/>
            <person name="Luo G."/>
        </authorList>
    </citation>
    <scope>NUCLEOTIDE SEQUENCE [LARGE SCALE GENOMIC DNA]</scope>
    <source>
        <strain evidence="5 8">AF31-17AC</strain>
        <strain evidence="4 7">AF45-14BH</strain>
        <strain evidence="3 9">AM48-23BH</strain>
        <strain evidence="2 6">TM10-1AC</strain>
    </source>
</reference>
<dbReference type="Proteomes" id="UP000262524">
    <property type="component" value="Unassembled WGS sequence"/>
</dbReference>
<evidence type="ECO:0000259" key="1">
    <source>
        <dbReference type="Pfam" id="PF03358"/>
    </source>
</evidence>
<dbReference type="Proteomes" id="UP000286561">
    <property type="component" value="Unassembled WGS sequence"/>
</dbReference>
<dbReference type="InterPro" id="IPR029039">
    <property type="entry name" value="Flavoprotein-like_sf"/>
</dbReference>
<dbReference type="SUPFAM" id="SSF52218">
    <property type="entry name" value="Flavoproteins"/>
    <property type="match status" value="1"/>
</dbReference>
<name>A0A374NWG7_9FIRM</name>
<dbReference type="Gene3D" id="3.40.50.360">
    <property type="match status" value="1"/>
</dbReference>
<feature type="domain" description="NADPH-dependent FMN reductase-like" evidence="1">
    <location>
        <begin position="1"/>
        <end position="143"/>
    </location>
</feature>
<protein>
    <submittedName>
        <fullName evidence="2">NADPH-dependent oxidoreductase</fullName>
    </submittedName>
</protein>